<comment type="subcellular location">
    <subcellularLocation>
        <location evidence="1">Membrane</location>
        <topology evidence="1">Multi-pass membrane protein</topology>
    </subcellularLocation>
</comment>
<dbReference type="Gene3D" id="1.20.1250.20">
    <property type="entry name" value="MFS general substrate transporter like domains"/>
    <property type="match status" value="1"/>
</dbReference>
<dbReference type="PANTHER" id="PTHR48022">
    <property type="entry name" value="PLASTIDIC GLUCOSE TRANSPORTER 4"/>
    <property type="match status" value="1"/>
</dbReference>
<dbReference type="InterPro" id="IPR036259">
    <property type="entry name" value="MFS_trans_sf"/>
</dbReference>
<feature type="transmembrane region" description="Helical" evidence="8">
    <location>
        <begin position="445"/>
        <end position="464"/>
    </location>
</feature>
<sequence>METSTQQNLTSEKGIVIQEETVQAHNATLGKILQENKPNPWGKGYLRLYCICLLVYLCSTMNGYDGSLMGSINAMPAYVDYYNLPPEGNSGTGIVFAIFQVGQMTGALFTWAADWQGRRWPMFIGCLGVCVGSIVTATAPTLGGFIGGRFLLSFFSTIATVAAPLYLIELAPPQYRGTVAGMYNTLYYLGSIIATCAVYGSNLHLTGNISWRLSLWLQMICPGIVACGVWFCPESPRWLIGKDRHEEARAVLAQLHANGDTNHPLVELEMKEMAESLRAEGLLTWRTYFDLRVLVKTRARRYRLMLNIAFSWFGQFSGNKRPLTCPDLPYLVANVGITNTNTQLLLNIIYAIGGWIPAMIGARLHDVVGRRKMMMGVTIGMAVCLAIAAGTAAGYEQTGSKATSSASIAFIYVFGSVFALAFTSMQPIYPGEVLSNDMRAKGMGVFQLTSGCAGFVNTFAAPIALRDIRYWFYVFFVFWDLFEFVFIYFFFVETKGRTLEELDEIFEAKNPRKASTEKATLTKHVYVDAEKNKQVMSVEVA</sequence>
<name>W2S6G7_CYPE1</name>
<dbReference type="GO" id="GO:0005351">
    <property type="term" value="F:carbohydrate:proton symporter activity"/>
    <property type="evidence" value="ECO:0007669"/>
    <property type="project" value="TreeGrafter"/>
</dbReference>
<feature type="transmembrane region" description="Helical" evidence="8">
    <location>
        <begin position="374"/>
        <end position="395"/>
    </location>
</feature>
<dbReference type="GeneID" id="19977801"/>
<keyword evidence="11" id="KW-1185">Reference proteome</keyword>
<dbReference type="OrthoDB" id="6133115at2759"/>
<dbReference type="InterPro" id="IPR005828">
    <property type="entry name" value="MFS_sugar_transport-like"/>
</dbReference>
<evidence type="ECO:0000256" key="8">
    <source>
        <dbReference type="SAM" id="Phobius"/>
    </source>
</evidence>
<dbReference type="InParanoid" id="W2S6G7"/>
<evidence type="ECO:0000313" key="11">
    <source>
        <dbReference type="Proteomes" id="UP000030752"/>
    </source>
</evidence>
<evidence type="ECO:0000256" key="5">
    <source>
        <dbReference type="ARBA" id="ARBA00022989"/>
    </source>
</evidence>
<feature type="transmembrane region" description="Helical" evidence="8">
    <location>
        <begin position="180"/>
        <end position="201"/>
    </location>
</feature>
<dbReference type="VEuPathDB" id="FungiDB:HMPREF1541_10462"/>
<dbReference type="Pfam" id="PF00083">
    <property type="entry name" value="Sugar_tr"/>
    <property type="match status" value="1"/>
</dbReference>
<keyword evidence="6 8" id="KW-0472">Membrane</keyword>
<dbReference type="HOGENOM" id="CLU_001265_30_13_1"/>
<dbReference type="RefSeq" id="XP_008713355.1">
    <property type="nucleotide sequence ID" value="XM_008715133.1"/>
</dbReference>
<dbReference type="PROSITE" id="PS50850">
    <property type="entry name" value="MFS"/>
    <property type="match status" value="1"/>
</dbReference>
<evidence type="ECO:0000259" key="9">
    <source>
        <dbReference type="PROSITE" id="PS50850"/>
    </source>
</evidence>
<proteinExistence type="inferred from homology"/>
<feature type="transmembrane region" description="Helical" evidence="8">
    <location>
        <begin position="93"/>
        <end position="113"/>
    </location>
</feature>
<evidence type="ECO:0000256" key="3">
    <source>
        <dbReference type="ARBA" id="ARBA00022448"/>
    </source>
</evidence>
<dbReference type="FunFam" id="1.20.1250.20:FF:000134">
    <property type="entry name" value="MFS sugar transporter protein"/>
    <property type="match status" value="1"/>
</dbReference>
<accession>W2S6G7</accession>
<comment type="similarity">
    <text evidence="2 7">Belongs to the major facilitator superfamily. Sugar transporter (TC 2.A.1.1) family.</text>
</comment>
<feature type="transmembrane region" description="Helical" evidence="8">
    <location>
        <begin position="344"/>
        <end position="362"/>
    </location>
</feature>
<dbReference type="SUPFAM" id="SSF103473">
    <property type="entry name" value="MFS general substrate transporter"/>
    <property type="match status" value="1"/>
</dbReference>
<dbReference type="InterPro" id="IPR020846">
    <property type="entry name" value="MFS_dom"/>
</dbReference>
<reference evidence="10 11" key="1">
    <citation type="submission" date="2013-03" db="EMBL/GenBank/DDBJ databases">
        <title>The Genome Sequence of Phialophora europaea CBS 101466.</title>
        <authorList>
            <consortium name="The Broad Institute Genomics Platform"/>
            <person name="Cuomo C."/>
            <person name="de Hoog S."/>
            <person name="Gorbushina A."/>
            <person name="Walker B."/>
            <person name="Young S.K."/>
            <person name="Zeng Q."/>
            <person name="Gargeya S."/>
            <person name="Fitzgerald M."/>
            <person name="Haas B."/>
            <person name="Abouelleil A."/>
            <person name="Allen A.W."/>
            <person name="Alvarado L."/>
            <person name="Arachchi H.M."/>
            <person name="Berlin A.M."/>
            <person name="Chapman S.B."/>
            <person name="Gainer-Dewar J."/>
            <person name="Goldberg J."/>
            <person name="Griggs A."/>
            <person name="Gujja S."/>
            <person name="Hansen M."/>
            <person name="Howarth C."/>
            <person name="Imamovic A."/>
            <person name="Ireland A."/>
            <person name="Larimer J."/>
            <person name="McCowan C."/>
            <person name="Murphy C."/>
            <person name="Pearson M."/>
            <person name="Poon T.W."/>
            <person name="Priest M."/>
            <person name="Roberts A."/>
            <person name="Saif S."/>
            <person name="Shea T."/>
            <person name="Sisk P."/>
            <person name="Sykes S."/>
            <person name="Wortman J."/>
            <person name="Nusbaum C."/>
            <person name="Birren B."/>
        </authorList>
    </citation>
    <scope>NUCLEOTIDE SEQUENCE [LARGE SCALE GENOMIC DNA]</scope>
    <source>
        <strain evidence="10 11">CBS 101466</strain>
    </source>
</reference>
<keyword evidence="5 8" id="KW-1133">Transmembrane helix</keyword>
<keyword evidence="4 8" id="KW-0812">Transmembrane</keyword>
<gene>
    <name evidence="10" type="ORF">HMPREF1541_10462</name>
</gene>
<dbReference type="EMBL" id="KB822715">
    <property type="protein sequence ID" value="ETN44282.1"/>
    <property type="molecule type" value="Genomic_DNA"/>
</dbReference>
<dbReference type="AlphaFoldDB" id="W2S6G7"/>
<dbReference type="Proteomes" id="UP000030752">
    <property type="component" value="Unassembled WGS sequence"/>
</dbReference>
<keyword evidence="3 7" id="KW-0813">Transport</keyword>
<evidence type="ECO:0000256" key="2">
    <source>
        <dbReference type="ARBA" id="ARBA00010992"/>
    </source>
</evidence>
<dbReference type="NCBIfam" id="TIGR00879">
    <property type="entry name" value="SP"/>
    <property type="match status" value="1"/>
</dbReference>
<feature type="transmembrane region" description="Helical" evidence="8">
    <location>
        <begin position="46"/>
        <end position="64"/>
    </location>
</feature>
<feature type="domain" description="Major facilitator superfamily (MFS) profile" evidence="9">
    <location>
        <begin position="51"/>
        <end position="495"/>
    </location>
</feature>
<dbReference type="PANTHER" id="PTHR48022:SF70">
    <property type="entry name" value="MONOSACCHARIDE TRANSPORTER, PUTATIVE (AFU_ORTHOLOGUE AFUA_5G14540)-RELATED"/>
    <property type="match status" value="1"/>
</dbReference>
<evidence type="ECO:0000256" key="6">
    <source>
        <dbReference type="ARBA" id="ARBA00023136"/>
    </source>
</evidence>
<feature type="transmembrane region" description="Helical" evidence="8">
    <location>
        <begin position="146"/>
        <end position="168"/>
    </location>
</feature>
<feature type="transmembrane region" description="Helical" evidence="8">
    <location>
        <begin position="213"/>
        <end position="232"/>
    </location>
</feature>
<dbReference type="InterPro" id="IPR003663">
    <property type="entry name" value="Sugar/inositol_transpt"/>
</dbReference>
<dbReference type="InterPro" id="IPR050360">
    <property type="entry name" value="MFS_Sugar_Transporters"/>
</dbReference>
<feature type="transmembrane region" description="Helical" evidence="8">
    <location>
        <begin position="120"/>
        <end position="140"/>
    </location>
</feature>
<evidence type="ECO:0000256" key="7">
    <source>
        <dbReference type="RuleBase" id="RU003346"/>
    </source>
</evidence>
<organism evidence="10 11">
    <name type="scientific">Cyphellophora europaea (strain CBS 101466)</name>
    <name type="common">Phialophora europaea</name>
    <dbReference type="NCBI Taxonomy" id="1220924"/>
    <lineage>
        <taxon>Eukaryota</taxon>
        <taxon>Fungi</taxon>
        <taxon>Dikarya</taxon>
        <taxon>Ascomycota</taxon>
        <taxon>Pezizomycotina</taxon>
        <taxon>Eurotiomycetes</taxon>
        <taxon>Chaetothyriomycetidae</taxon>
        <taxon>Chaetothyriales</taxon>
        <taxon>Cyphellophoraceae</taxon>
        <taxon>Cyphellophora</taxon>
    </lineage>
</organism>
<evidence type="ECO:0000256" key="1">
    <source>
        <dbReference type="ARBA" id="ARBA00004141"/>
    </source>
</evidence>
<dbReference type="GO" id="GO:0016020">
    <property type="term" value="C:membrane"/>
    <property type="evidence" value="ECO:0007669"/>
    <property type="project" value="UniProtKB-SubCell"/>
</dbReference>
<dbReference type="eggNOG" id="KOG0254">
    <property type="taxonomic scope" value="Eukaryota"/>
</dbReference>
<evidence type="ECO:0000256" key="4">
    <source>
        <dbReference type="ARBA" id="ARBA00022692"/>
    </source>
</evidence>
<feature type="transmembrane region" description="Helical" evidence="8">
    <location>
        <begin position="470"/>
        <end position="491"/>
    </location>
</feature>
<feature type="transmembrane region" description="Helical" evidence="8">
    <location>
        <begin position="407"/>
        <end position="425"/>
    </location>
</feature>
<evidence type="ECO:0000313" key="10">
    <source>
        <dbReference type="EMBL" id="ETN44282.1"/>
    </source>
</evidence>
<protein>
    <recommendedName>
        <fullName evidence="9">Major facilitator superfamily (MFS) profile domain-containing protein</fullName>
    </recommendedName>
</protein>